<proteinExistence type="inferred from homology"/>
<comment type="similarity">
    <text evidence="4">Belongs to the pex2/pex10/pex12 family.</text>
</comment>
<dbReference type="GO" id="GO:0016558">
    <property type="term" value="P:protein import into peroxisome matrix"/>
    <property type="evidence" value="ECO:0007669"/>
    <property type="project" value="InterPro"/>
</dbReference>
<keyword evidence="7" id="KW-0962">Peroxisome biogenesis</keyword>
<dbReference type="InterPro" id="IPR006845">
    <property type="entry name" value="Pex_N"/>
</dbReference>
<organism evidence="21 22">
    <name type="scientific">Candidula unifasciata</name>
    <dbReference type="NCBI Taxonomy" id="100452"/>
    <lineage>
        <taxon>Eukaryota</taxon>
        <taxon>Metazoa</taxon>
        <taxon>Spiralia</taxon>
        <taxon>Lophotrochozoa</taxon>
        <taxon>Mollusca</taxon>
        <taxon>Gastropoda</taxon>
        <taxon>Heterobranchia</taxon>
        <taxon>Euthyneura</taxon>
        <taxon>Panpulmonata</taxon>
        <taxon>Eupulmonata</taxon>
        <taxon>Stylommatophora</taxon>
        <taxon>Helicina</taxon>
        <taxon>Helicoidea</taxon>
        <taxon>Geomitridae</taxon>
        <taxon>Candidula</taxon>
    </lineage>
</organism>
<keyword evidence="13" id="KW-0862">Zinc</keyword>
<keyword evidence="15 19" id="KW-1133">Transmembrane helix</keyword>
<evidence type="ECO:0000259" key="20">
    <source>
        <dbReference type="PROSITE" id="PS50089"/>
    </source>
</evidence>
<dbReference type="EMBL" id="CAJHNH020001917">
    <property type="protein sequence ID" value="CAG5124955.1"/>
    <property type="molecule type" value="Genomic_DNA"/>
</dbReference>
<keyword evidence="16 19" id="KW-0472">Membrane</keyword>
<keyword evidence="17" id="KW-0576">Peroxisome</keyword>
<dbReference type="GO" id="GO:0061630">
    <property type="term" value="F:ubiquitin protein ligase activity"/>
    <property type="evidence" value="ECO:0007669"/>
    <property type="project" value="UniProtKB-EC"/>
</dbReference>
<dbReference type="CDD" id="cd16527">
    <property type="entry name" value="RING-HC_PEX10"/>
    <property type="match status" value="1"/>
</dbReference>
<evidence type="ECO:0000313" key="22">
    <source>
        <dbReference type="Proteomes" id="UP000678393"/>
    </source>
</evidence>
<comment type="subcellular location">
    <subcellularLocation>
        <location evidence="2">Peroxisome membrane</location>
        <topology evidence="2">Multi-pass membrane protein</topology>
    </subcellularLocation>
</comment>
<dbReference type="PROSITE" id="PS00518">
    <property type="entry name" value="ZF_RING_1"/>
    <property type="match status" value="1"/>
</dbReference>
<evidence type="ECO:0000256" key="6">
    <source>
        <dbReference type="ARBA" id="ARBA00022448"/>
    </source>
</evidence>
<sequence>MFQPAGSAEIIRSHQKDDNFLNTLRSATTDVFQRIAGPRSWIQWRRHVDIVAELAYFFLTTLSELQTVGEEYVNIIQTDKSLKALPPRWRRALMVILQVCAPHILQATLDKLERHVRSSSRLSLKPATKETILRIIPLIRKLITIIHRVHLTVFYMDGIFYHLAKRIAGVHYVQYMSRDRSHSSVQPFKILGYLSVFQLILSLLLHLVYLVLAFKNQKQTSQTSGFHRDVPLCLERRKRTTLTPCGHLYCWSCIHEWCLSKQECPLCRDQFPPHRLVVLQNFDPT</sequence>
<gene>
    <name evidence="21" type="ORF">CUNI_LOCUS10513</name>
</gene>
<comment type="catalytic activity">
    <reaction evidence="1">
        <text>S-ubiquitinyl-[E2 ubiquitin-conjugating enzyme]-L-cysteine + [acceptor protein]-L-lysine = [E2 ubiquitin-conjugating enzyme]-L-cysteine + N(6)-ubiquitinyl-[acceptor protein]-L-lysine.</text>
        <dbReference type="EC" id="2.3.2.27"/>
    </reaction>
</comment>
<dbReference type="SMART" id="SM00184">
    <property type="entry name" value="RING"/>
    <property type="match status" value="1"/>
</dbReference>
<dbReference type="PANTHER" id="PTHR23350">
    <property type="entry name" value="PEROXISOME ASSEMBLY PROTEIN 10"/>
    <property type="match status" value="1"/>
</dbReference>
<evidence type="ECO:0000256" key="14">
    <source>
        <dbReference type="ARBA" id="ARBA00022927"/>
    </source>
</evidence>
<protein>
    <recommendedName>
        <fullName evidence="5">RING-type E3 ubiquitin transferase</fullName>
        <ecNumber evidence="5">2.3.2.27</ecNumber>
    </recommendedName>
</protein>
<reference evidence="21" key="1">
    <citation type="submission" date="2021-04" db="EMBL/GenBank/DDBJ databases">
        <authorList>
            <consortium name="Molecular Ecology Group"/>
        </authorList>
    </citation>
    <scope>NUCLEOTIDE SEQUENCE</scope>
</reference>
<dbReference type="GO" id="GO:0008270">
    <property type="term" value="F:zinc ion binding"/>
    <property type="evidence" value="ECO:0007669"/>
    <property type="project" value="UniProtKB-KW"/>
</dbReference>
<dbReference type="GO" id="GO:0005778">
    <property type="term" value="C:peroxisomal membrane"/>
    <property type="evidence" value="ECO:0007669"/>
    <property type="project" value="UniProtKB-SubCell"/>
</dbReference>
<keyword evidence="12" id="KW-0833">Ubl conjugation pathway</keyword>
<dbReference type="PROSITE" id="PS50089">
    <property type="entry name" value="ZF_RING_2"/>
    <property type="match status" value="1"/>
</dbReference>
<evidence type="ECO:0000256" key="11">
    <source>
        <dbReference type="ARBA" id="ARBA00022771"/>
    </source>
</evidence>
<evidence type="ECO:0000256" key="8">
    <source>
        <dbReference type="ARBA" id="ARBA00022679"/>
    </source>
</evidence>
<evidence type="ECO:0000256" key="15">
    <source>
        <dbReference type="ARBA" id="ARBA00022989"/>
    </source>
</evidence>
<evidence type="ECO:0000256" key="16">
    <source>
        <dbReference type="ARBA" id="ARBA00023136"/>
    </source>
</evidence>
<keyword evidence="14" id="KW-0653">Protein transport</keyword>
<evidence type="ECO:0000256" key="18">
    <source>
        <dbReference type="PROSITE-ProRule" id="PRU00175"/>
    </source>
</evidence>
<dbReference type="EC" id="2.3.2.27" evidence="5"/>
<evidence type="ECO:0000256" key="10">
    <source>
        <dbReference type="ARBA" id="ARBA00022723"/>
    </source>
</evidence>
<evidence type="ECO:0000256" key="13">
    <source>
        <dbReference type="ARBA" id="ARBA00022833"/>
    </source>
</evidence>
<evidence type="ECO:0000256" key="9">
    <source>
        <dbReference type="ARBA" id="ARBA00022692"/>
    </source>
</evidence>
<keyword evidence="10" id="KW-0479">Metal-binding</keyword>
<evidence type="ECO:0000256" key="7">
    <source>
        <dbReference type="ARBA" id="ARBA00022593"/>
    </source>
</evidence>
<keyword evidence="9 19" id="KW-0812">Transmembrane</keyword>
<dbReference type="Pfam" id="PF13920">
    <property type="entry name" value="zf-C3HC4_3"/>
    <property type="match status" value="1"/>
</dbReference>
<keyword evidence="8" id="KW-0808">Transferase</keyword>
<feature type="transmembrane region" description="Helical" evidence="19">
    <location>
        <begin position="190"/>
        <end position="212"/>
    </location>
</feature>
<comment type="caution">
    <text evidence="21">The sequence shown here is derived from an EMBL/GenBank/DDBJ whole genome shotgun (WGS) entry which is preliminary data.</text>
</comment>
<keyword evidence="22" id="KW-1185">Reference proteome</keyword>
<name>A0A8S3ZAR9_9EUPU</name>
<dbReference type="Gene3D" id="3.30.40.10">
    <property type="entry name" value="Zinc/RING finger domain, C3HC4 (zinc finger)"/>
    <property type="match status" value="1"/>
</dbReference>
<evidence type="ECO:0000256" key="19">
    <source>
        <dbReference type="SAM" id="Phobius"/>
    </source>
</evidence>
<evidence type="ECO:0000256" key="4">
    <source>
        <dbReference type="ARBA" id="ARBA00008704"/>
    </source>
</evidence>
<dbReference type="PANTHER" id="PTHR23350:SF0">
    <property type="entry name" value="PEROXISOME BIOGENESIS FACTOR 10"/>
    <property type="match status" value="1"/>
</dbReference>
<evidence type="ECO:0000256" key="2">
    <source>
        <dbReference type="ARBA" id="ARBA00004585"/>
    </source>
</evidence>
<evidence type="ECO:0000256" key="5">
    <source>
        <dbReference type="ARBA" id="ARBA00012483"/>
    </source>
</evidence>
<dbReference type="InterPro" id="IPR013083">
    <property type="entry name" value="Znf_RING/FYVE/PHD"/>
</dbReference>
<evidence type="ECO:0000256" key="17">
    <source>
        <dbReference type="ARBA" id="ARBA00023140"/>
    </source>
</evidence>
<evidence type="ECO:0000256" key="1">
    <source>
        <dbReference type="ARBA" id="ARBA00000900"/>
    </source>
</evidence>
<dbReference type="OrthoDB" id="6270329at2759"/>
<keyword evidence="6" id="KW-0813">Transport</keyword>
<dbReference type="InterPro" id="IPR017907">
    <property type="entry name" value="Znf_RING_CS"/>
</dbReference>
<dbReference type="Pfam" id="PF04757">
    <property type="entry name" value="Pex2_Pex12"/>
    <property type="match status" value="1"/>
</dbReference>
<comment type="pathway">
    <text evidence="3">Protein modification; protein ubiquitination.</text>
</comment>
<keyword evidence="11 18" id="KW-0863">Zinc-finger</keyword>
<evidence type="ECO:0000256" key="3">
    <source>
        <dbReference type="ARBA" id="ARBA00004906"/>
    </source>
</evidence>
<dbReference type="AlphaFoldDB" id="A0A8S3ZAR9"/>
<feature type="domain" description="RING-type" evidence="20">
    <location>
        <begin position="231"/>
        <end position="268"/>
    </location>
</feature>
<accession>A0A8S3ZAR9</accession>
<evidence type="ECO:0000313" key="21">
    <source>
        <dbReference type="EMBL" id="CAG5124955.1"/>
    </source>
</evidence>
<dbReference type="SUPFAM" id="SSF57850">
    <property type="entry name" value="RING/U-box"/>
    <property type="match status" value="1"/>
</dbReference>
<dbReference type="InterPro" id="IPR025654">
    <property type="entry name" value="PEX2/10"/>
</dbReference>
<dbReference type="Proteomes" id="UP000678393">
    <property type="component" value="Unassembled WGS sequence"/>
</dbReference>
<dbReference type="InterPro" id="IPR001841">
    <property type="entry name" value="Znf_RING"/>
</dbReference>
<evidence type="ECO:0000256" key="12">
    <source>
        <dbReference type="ARBA" id="ARBA00022786"/>
    </source>
</evidence>